<keyword evidence="2" id="KW-1185">Reference proteome</keyword>
<evidence type="ECO:0000313" key="2">
    <source>
        <dbReference type="Proteomes" id="UP001262835"/>
    </source>
</evidence>
<sequence>MTAAPSGGSGWITGHPRVAAGVAVDGDGVLMTGERIVGAAEELLVRPGAELEEGELLPGVPVIRRGEAWIIPLSWQPPAASAPGSALRRRSEDLRSSIRSACEFRYGFGIVADLEKAPPANPYLRELRRQGARFAGWWATEGKALVLVVHGAPVPEPVSAAALHVVPLGWVSDARPARRVPEVDVGWSGPF</sequence>
<proteinExistence type="predicted"/>
<comment type="caution">
    <text evidence="1">The sequence shown here is derived from an EMBL/GenBank/DDBJ whole genome shotgun (WGS) entry which is preliminary data.</text>
</comment>
<name>A0ABU3GIA5_9MICO</name>
<dbReference type="EMBL" id="JAUZVT010000002">
    <property type="protein sequence ID" value="MDT3330412.1"/>
    <property type="molecule type" value="Genomic_DNA"/>
</dbReference>
<dbReference type="Proteomes" id="UP001262835">
    <property type="component" value="Unassembled WGS sequence"/>
</dbReference>
<protein>
    <submittedName>
        <fullName evidence="1">Uncharacterized protein</fullName>
    </submittedName>
</protein>
<evidence type="ECO:0000313" key="1">
    <source>
        <dbReference type="EMBL" id="MDT3330412.1"/>
    </source>
</evidence>
<accession>A0ABU3GIA5</accession>
<dbReference type="RefSeq" id="WP_155900274.1">
    <property type="nucleotide sequence ID" value="NZ_JAUZVT010000002.1"/>
</dbReference>
<reference evidence="1 2" key="1">
    <citation type="submission" date="2023-08" db="EMBL/GenBank/DDBJ databases">
        <title>Microbacterium aquilitoris sp. nov. and Microbacterium gwkjibeachense sp. nov., isolated from beach.</title>
        <authorList>
            <person name="Lee S.D."/>
            <person name="Yang H."/>
            <person name="Kim I."/>
        </authorList>
    </citation>
    <scope>NUCLEOTIDE SEQUENCE [LARGE SCALE GENOMIC DNA]</scope>
    <source>
        <strain evidence="1 2">KSW-18</strain>
    </source>
</reference>
<gene>
    <name evidence="1" type="ORF">Q9S78_07000</name>
</gene>
<organism evidence="1 2">
    <name type="scientific">Microbacterium aquilitoris</name>
    <dbReference type="NCBI Taxonomy" id="3067307"/>
    <lineage>
        <taxon>Bacteria</taxon>
        <taxon>Bacillati</taxon>
        <taxon>Actinomycetota</taxon>
        <taxon>Actinomycetes</taxon>
        <taxon>Micrococcales</taxon>
        <taxon>Microbacteriaceae</taxon>
        <taxon>Microbacterium</taxon>
    </lineage>
</organism>